<organism evidence="1 2">
    <name type="scientific">Oligosphaera ethanolica</name>
    <dbReference type="NCBI Taxonomy" id="760260"/>
    <lineage>
        <taxon>Bacteria</taxon>
        <taxon>Pseudomonadati</taxon>
        <taxon>Lentisphaerota</taxon>
        <taxon>Oligosphaeria</taxon>
        <taxon>Oligosphaerales</taxon>
        <taxon>Oligosphaeraceae</taxon>
        <taxon>Oligosphaera</taxon>
    </lineage>
</organism>
<keyword evidence="2" id="KW-1185">Reference proteome</keyword>
<dbReference type="Proteomes" id="UP001238163">
    <property type="component" value="Unassembled WGS sequence"/>
</dbReference>
<accession>A0AAE4AP73</accession>
<dbReference type="RefSeq" id="WP_307263176.1">
    <property type="nucleotide sequence ID" value="NZ_JAUSVL010000001.1"/>
</dbReference>
<dbReference type="AlphaFoldDB" id="A0AAE4AP73"/>
<dbReference type="EMBL" id="JAUSVL010000001">
    <property type="protein sequence ID" value="MDQ0291009.1"/>
    <property type="molecule type" value="Genomic_DNA"/>
</dbReference>
<gene>
    <name evidence="1" type="ORF">J3R75_003116</name>
</gene>
<protein>
    <submittedName>
        <fullName evidence="1">Vacuolar-type H+-ATPase catalytic subunit A/Vma1</fullName>
    </submittedName>
</protein>
<sequence length="100" mass="10213">MLKNYSHTTVASTPATLVTVDTGHEVAIVSLLAAAGDNAGNLTVAVNDGTSDIWSCIMALTANNAAFLDSKIFLPAGYLLKVAGSVDGIKVMVSADDSEV</sequence>
<reference evidence="1" key="1">
    <citation type="submission" date="2023-07" db="EMBL/GenBank/DDBJ databases">
        <title>Genomic Encyclopedia of Type Strains, Phase IV (KMG-IV): sequencing the most valuable type-strain genomes for metagenomic binning, comparative biology and taxonomic classification.</title>
        <authorList>
            <person name="Goeker M."/>
        </authorList>
    </citation>
    <scope>NUCLEOTIDE SEQUENCE</scope>
    <source>
        <strain evidence="1">DSM 24202</strain>
    </source>
</reference>
<evidence type="ECO:0000313" key="2">
    <source>
        <dbReference type="Proteomes" id="UP001238163"/>
    </source>
</evidence>
<evidence type="ECO:0000313" key="1">
    <source>
        <dbReference type="EMBL" id="MDQ0291009.1"/>
    </source>
</evidence>
<comment type="caution">
    <text evidence="1">The sequence shown here is derived from an EMBL/GenBank/DDBJ whole genome shotgun (WGS) entry which is preliminary data.</text>
</comment>
<name>A0AAE4AP73_9BACT</name>
<proteinExistence type="predicted"/>